<evidence type="ECO:0000313" key="8">
    <source>
        <dbReference type="EMBL" id="CAB5040544.1"/>
    </source>
</evidence>
<dbReference type="Gene3D" id="1.10.357.10">
    <property type="entry name" value="Tetracycline Repressor, domain 2"/>
    <property type="match status" value="1"/>
</dbReference>
<keyword evidence="3" id="KW-0804">Transcription</keyword>
<reference evidence="6" key="1">
    <citation type="submission" date="2020-05" db="EMBL/GenBank/DDBJ databases">
        <authorList>
            <person name="Chiriac C."/>
            <person name="Salcher M."/>
            <person name="Ghai R."/>
            <person name="Kavagutti S V."/>
        </authorList>
    </citation>
    <scope>NUCLEOTIDE SEQUENCE</scope>
</reference>
<dbReference type="PANTHER" id="PTHR30055:SF234">
    <property type="entry name" value="HTH-TYPE TRANSCRIPTIONAL REGULATOR BETI"/>
    <property type="match status" value="1"/>
</dbReference>
<name>A0A6J6YN94_9ZZZZ</name>
<dbReference type="EMBL" id="CAFAAQ010000101">
    <property type="protein sequence ID" value="CAB4810862.1"/>
    <property type="molecule type" value="Genomic_DNA"/>
</dbReference>
<dbReference type="EMBL" id="CAFBQW010000164">
    <property type="protein sequence ID" value="CAB5068030.1"/>
    <property type="molecule type" value="Genomic_DNA"/>
</dbReference>
<protein>
    <submittedName>
        <fullName evidence="6">Unannotated protein</fullName>
    </submittedName>
</protein>
<evidence type="ECO:0000256" key="3">
    <source>
        <dbReference type="ARBA" id="ARBA00023163"/>
    </source>
</evidence>
<proteinExistence type="predicted"/>
<dbReference type="PANTHER" id="PTHR30055">
    <property type="entry name" value="HTH-TYPE TRANSCRIPTIONAL REGULATOR RUTR"/>
    <property type="match status" value="1"/>
</dbReference>
<dbReference type="InterPro" id="IPR050109">
    <property type="entry name" value="HTH-type_TetR-like_transc_reg"/>
</dbReference>
<dbReference type="AlphaFoldDB" id="A0A6J6YN94"/>
<gene>
    <name evidence="5" type="ORF">UFOPK2582_01140</name>
    <name evidence="6" type="ORF">UFOPK3046_01145</name>
    <name evidence="7" type="ORF">UFOPK3914_01150</name>
    <name evidence="8" type="ORF">UFOPK4173_01838</name>
    <name evidence="9" type="ORF">UFOPK4354_01368</name>
</gene>
<evidence type="ECO:0000313" key="9">
    <source>
        <dbReference type="EMBL" id="CAB5068030.1"/>
    </source>
</evidence>
<dbReference type="PROSITE" id="PS50977">
    <property type="entry name" value="HTH_TETR_2"/>
    <property type="match status" value="1"/>
</dbReference>
<dbReference type="EMBL" id="CAEZXS010000138">
    <property type="protein sequence ID" value="CAB4705222.1"/>
    <property type="molecule type" value="Genomic_DNA"/>
</dbReference>
<keyword evidence="1" id="KW-0805">Transcription regulation</keyword>
<keyword evidence="2" id="KW-0238">DNA-binding</keyword>
<accession>A0A6J6YN94</accession>
<sequence>MSLTRVTIAAMPAVESVRAAQPTKVTDRRTAQREDTRARLFTETVEEFKRCGFAGTEIAAITERVGLTRGAFYVHFAGKDAVLRELLLIEERRIAAAALVVSEHSGSVEEVFAAVVKAVLSAERRLGRRLVRDLCAGQFRPEVAQSQDVADHPVGLMLVGVIAQRVPEVDAVDLAMTFLTGMFGLLAIEDAPLAARRRRLDLLVRIASQAAIATEAGLNRSDPSLNRSFT</sequence>
<dbReference type="EMBL" id="CAFBOG010000102">
    <property type="protein sequence ID" value="CAB4983446.1"/>
    <property type="molecule type" value="Genomic_DNA"/>
</dbReference>
<evidence type="ECO:0000313" key="5">
    <source>
        <dbReference type="EMBL" id="CAB4705222.1"/>
    </source>
</evidence>
<dbReference type="InterPro" id="IPR009057">
    <property type="entry name" value="Homeodomain-like_sf"/>
</dbReference>
<evidence type="ECO:0000313" key="6">
    <source>
        <dbReference type="EMBL" id="CAB4810862.1"/>
    </source>
</evidence>
<evidence type="ECO:0000313" key="7">
    <source>
        <dbReference type="EMBL" id="CAB4983446.1"/>
    </source>
</evidence>
<feature type="domain" description="HTH tetR-type" evidence="4">
    <location>
        <begin position="34"/>
        <end position="94"/>
    </location>
</feature>
<dbReference type="InterPro" id="IPR001647">
    <property type="entry name" value="HTH_TetR"/>
</dbReference>
<dbReference type="GO" id="GO:0000976">
    <property type="term" value="F:transcription cis-regulatory region binding"/>
    <property type="evidence" value="ECO:0007669"/>
    <property type="project" value="TreeGrafter"/>
</dbReference>
<evidence type="ECO:0000256" key="2">
    <source>
        <dbReference type="ARBA" id="ARBA00023125"/>
    </source>
</evidence>
<organism evidence="6">
    <name type="scientific">freshwater metagenome</name>
    <dbReference type="NCBI Taxonomy" id="449393"/>
    <lineage>
        <taxon>unclassified sequences</taxon>
        <taxon>metagenomes</taxon>
        <taxon>ecological metagenomes</taxon>
    </lineage>
</organism>
<dbReference type="EMBL" id="CAFBPW010000289">
    <property type="protein sequence ID" value="CAB5040544.1"/>
    <property type="molecule type" value="Genomic_DNA"/>
</dbReference>
<dbReference type="Pfam" id="PF00440">
    <property type="entry name" value="TetR_N"/>
    <property type="match status" value="1"/>
</dbReference>
<evidence type="ECO:0000256" key="1">
    <source>
        <dbReference type="ARBA" id="ARBA00023015"/>
    </source>
</evidence>
<dbReference type="SUPFAM" id="SSF46689">
    <property type="entry name" value="Homeodomain-like"/>
    <property type="match status" value="1"/>
</dbReference>
<evidence type="ECO:0000259" key="4">
    <source>
        <dbReference type="PROSITE" id="PS50977"/>
    </source>
</evidence>
<dbReference type="GO" id="GO:0003700">
    <property type="term" value="F:DNA-binding transcription factor activity"/>
    <property type="evidence" value="ECO:0007669"/>
    <property type="project" value="TreeGrafter"/>
</dbReference>